<evidence type="ECO:0000313" key="3">
    <source>
        <dbReference type="Proteomes" id="UP000229385"/>
    </source>
</evidence>
<evidence type="ECO:0000256" key="1">
    <source>
        <dbReference type="SAM" id="Phobius"/>
    </source>
</evidence>
<keyword evidence="1" id="KW-1133">Transmembrane helix</keyword>
<keyword evidence="1" id="KW-0812">Transmembrane</keyword>
<evidence type="ECO:0008006" key="4">
    <source>
        <dbReference type="Google" id="ProtNLM"/>
    </source>
</evidence>
<dbReference type="EMBL" id="PFWU01000012">
    <property type="protein sequence ID" value="PJA46054.1"/>
    <property type="molecule type" value="Genomic_DNA"/>
</dbReference>
<dbReference type="AlphaFoldDB" id="A0A2M7XDV4"/>
<feature type="transmembrane region" description="Helical" evidence="1">
    <location>
        <begin position="134"/>
        <end position="154"/>
    </location>
</feature>
<keyword evidence="1" id="KW-0472">Membrane</keyword>
<proteinExistence type="predicted"/>
<evidence type="ECO:0000313" key="2">
    <source>
        <dbReference type="EMBL" id="PJA46054.1"/>
    </source>
</evidence>
<organism evidence="2 3">
    <name type="scientific">Candidatus Uhrbacteria bacterium CG_4_9_14_3_um_filter_50_9</name>
    <dbReference type="NCBI Taxonomy" id="1975035"/>
    <lineage>
        <taxon>Bacteria</taxon>
        <taxon>Candidatus Uhriibacteriota</taxon>
    </lineage>
</organism>
<feature type="transmembrane region" description="Helical" evidence="1">
    <location>
        <begin position="98"/>
        <end position="122"/>
    </location>
</feature>
<accession>A0A2M7XDV4</accession>
<gene>
    <name evidence="2" type="ORF">CO174_01125</name>
</gene>
<protein>
    <recommendedName>
        <fullName evidence="4">Rod shape-determining protein MreD</fullName>
    </recommendedName>
</protein>
<dbReference type="Proteomes" id="UP000229385">
    <property type="component" value="Unassembled WGS sequence"/>
</dbReference>
<sequence>MTRILWFILLFILLTSLELAFISSLPFPFSAAPLVITLSILRLQAQNDPYAIGWIILYGILLDLFRLHTLPFATLAYAIAAVAALIMSRLLFSNRSFYGVLGTTVSVLIVLSVTEILTLFATQLTDTSIISLEDYFSFTFWRMIGATVLLLFFFPLQRSFVSRIHSLF</sequence>
<feature type="transmembrane region" description="Helical" evidence="1">
    <location>
        <begin position="72"/>
        <end position="92"/>
    </location>
</feature>
<name>A0A2M7XDV4_9BACT</name>
<reference evidence="3" key="1">
    <citation type="submission" date="2017-09" db="EMBL/GenBank/DDBJ databases">
        <title>Depth-based differentiation of microbial function through sediment-hosted aquifers and enrichment of novel symbionts in the deep terrestrial subsurface.</title>
        <authorList>
            <person name="Probst A.J."/>
            <person name="Ladd B."/>
            <person name="Jarett J.K."/>
            <person name="Geller-Mcgrath D.E."/>
            <person name="Sieber C.M.K."/>
            <person name="Emerson J.B."/>
            <person name="Anantharaman K."/>
            <person name="Thomas B.C."/>
            <person name="Malmstrom R."/>
            <person name="Stieglmeier M."/>
            <person name="Klingl A."/>
            <person name="Woyke T."/>
            <person name="Ryan C.M."/>
            <person name="Banfield J.F."/>
        </authorList>
    </citation>
    <scope>NUCLEOTIDE SEQUENCE [LARGE SCALE GENOMIC DNA]</scope>
</reference>
<comment type="caution">
    <text evidence="2">The sequence shown here is derived from an EMBL/GenBank/DDBJ whole genome shotgun (WGS) entry which is preliminary data.</text>
</comment>